<proteinExistence type="predicted"/>
<accession>A0A8J3TDQ5</accession>
<feature type="compositionally biased region" description="Basic and acidic residues" evidence="1">
    <location>
        <begin position="1"/>
        <end position="16"/>
    </location>
</feature>
<keyword evidence="4" id="KW-1185">Reference proteome</keyword>
<gene>
    <name evidence="3" type="ORF">Pme01_41500</name>
</gene>
<comment type="caution">
    <text evidence="3">The sequence shown here is derived from an EMBL/GenBank/DDBJ whole genome shotgun (WGS) entry which is preliminary data.</text>
</comment>
<dbReference type="Proteomes" id="UP000599074">
    <property type="component" value="Unassembled WGS sequence"/>
</dbReference>
<evidence type="ECO:0000256" key="1">
    <source>
        <dbReference type="SAM" id="MobiDB-lite"/>
    </source>
</evidence>
<dbReference type="EMBL" id="BOON01000039">
    <property type="protein sequence ID" value="GII24553.1"/>
    <property type="molecule type" value="Genomic_DNA"/>
</dbReference>
<keyword evidence="2" id="KW-0812">Transmembrane</keyword>
<keyword evidence="2" id="KW-1133">Transmembrane helix</keyword>
<protein>
    <submittedName>
        <fullName evidence="3">Uncharacterized protein</fullName>
    </submittedName>
</protein>
<feature type="transmembrane region" description="Helical" evidence="2">
    <location>
        <begin position="87"/>
        <end position="109"/>
    </location>
</feature>
<feature type="region of interest" description="Disordered" evidence="1">
    <location>
        <begin position="1"/>
        <end position="22"/>
    </location>
</feature>
<sequence>MSGDHDGWVGDGEPTRRAINPDPYPSGIYSALSYPSVSDSARTTDVVARIGDVEVTADTLRTPVGAVPLADATVEVSREQVVRTPTWAVLCAIVGFFVIPLVNLLFLLVKETAEVGPTLVRVTGVGVGHETVVSDPAEIELARSLAES</sequence>
<name>A0A8J3TDQ5_9ACTN</name>
<evidence type="ECO:0000313" key="3">
    <source>
        <dbReference type="EMBL" id="GII24553.1"/>
    </source>
</evidence>
<keyword evidence="2" id="KW-0472">Membrane</keyword>
<dbReference type="AlphaFoldDB" id="A0A8J3TDQ5"/>
<reference evidence="3" key="1">
    <citation type="submission" date="2021-01" db="EMBL/GenBank/DDBJ databases">
        <title>Whole genome shotgun sequence of Planosporangium mesophilum NBRC 109066.</title>
        <authorList>
            <person name="Komaki H."/>
            <person name="Tamura T."/>
        </authorList>
    </citation>
    <scope>NUCLEOTIDE SEQUENCE</scope>
    <source>
        <strain evidence="3">NBRC 109066</strain>
    </source>
</reference>
<evidence type="ECO:0000313" key="4">
    <source>
        <dbReference type="Proteomes" id="UP000599074"/>
    </source>
</evidence>
<organism evidence="3 4">
    <name type="scientific">Planosporangium mesophilum</name>
    <dbReference type="NCBI Taxonomy" id="689768"/>
    <lineage>
        <taxon>Bacteria</taxon>
        <taxon>Bacillati</taxon>
        <taxon>Actinomycetota</taxon>
        <taxon>Actinomycetes</taxon>
        <taxon>Micromonosporales</taxon>
        <taxon>Micromonosporaceae</taxon>
        <taxon>Planosporangium</taxon>
    </lineage>
</organism>
<dbReference type="RefSeq" id="WP_168117028.1">
    <property type="nucleotide sequence ID" value="NZ_BOON01000039.1"/>
</dbReference>
<evidence type="ECO:0000256" key="2">
    <source>
        <dbReference type="SAM" id="Phobius"/>
    </source>
</evidence>